<feature type="region of interest" description="Disordered" evidence="1">
    <location>
        <begin position="453"/>
        <end position="475"/>
    </location>
</feature>
<comment type="caution">
    <text evidence="3">The sequence shown here is derived from an EMBL/GenBank/DDBJ whole genome shotgun (WGS) entry which is preliminary data.</text>
</comment>
<organism evidence="3 4">
    <name type="scientific">Perkinsus chesapeaki</name>
    <name type="common">Clam parasite</name>
    <name type="synonym">Perkinsus andrewsi</name>
    <dbReference type="NCBI Taxonomy" id="330153"/>
    <lineage>
        <taxon>Eukaryota</taxon>
        <taxon>Sar</taxon>
        <taxon>Alveolata</taxon>
        <taxon>Perkinsozoa</taxon>
        <taxon>Perkinsea</taxon>
        <taxon>Perkinsida</taxon>
        <taxon>Perkinsidae</taxon>
        <taxon>Perkinsus</taxon>
    </lineage>
</organism>
<dbReference type="CDD" id="cd12277">
    <property type="entry name" value="RRM3_MEI2_EAR1_like"/>
    <property type="match status" value="2"/>
</dbReference>
<protein>
    <recommendedName>
        <fullName evidence="2">Mei2-like C-terminal RNA recognition motif domain-containing protein</fullName>
    </recommendedName>
</protein>
<dbReference type="Pfam" id="PF04059">
    <property type="entry name" value="RRM_2"/>
    <property type="match status" value="3"/>
</dbReference>
<dbReference type="GO" id="GO:0003676">
    <property type="term" value="F:nucleic acid binding"/>
    <property type="evidence" value="ECO:0007669"/>
    <property type="project" value="InterPro"/>
</dbReference>
<dbReference type="InterPro" id="IPR007201">
    <property type="entry name" value="Mei2-like_Rrm_C"/>
</dbReference>
<gene>
    <name evidence="3" type="ORF">FOL47_000479</name>
</gene>
<name>A0A7J6MMM6_PERCH</name>
<feature type="domain" description="Mei2-like C-terminal RNA recognition motif" evidence="2">
    <location>
        <begin position="485"/>
        <end position="572"/>
    </location>
</feature>
<proteinExistence type="predicted"/>
<evidence type="ECO:0000313" key="3">
    <source>
        <dbReference type="EMBL" id="KAF4672480.1"/>
    </source>
</evidence>
<feature type="compositionally biased region" description="Basic and acidic residues" evidence="1">
    <location>
        <begin position="463"/>
        <end position="475"/>
    </location>
</feature>
<sequence length="618" mass="69339">MPPTTLMMRNIPNRYVQGELLSDIKVAGFADSFDFFYLPMDHYTGANFGYCFINMLTPQLASNFHQAFHAKPLKRFTSKKIVSIVPATIQGFEANLKHYSRKAVCGDMKAQFRPLFWVNGTAIEFLRKKADPGTCSAYKATLRHASTGDSGSEMTRADSRDKWNVPGQYTRSGLIEEIDDAGFQGKFDFFYLPFDRYRRRNDGYCLVNLEDYDTMKRFAAFFHGRRVLRLSIRWTTEVVPAVLQGFEANLRHYHGSPVFKALPEEYELLTTGKTLALNEELSSWSSRQASDFDEMNPTSKSGLRRCFLGFSHIEGPLTLFMVAAAAPCASSQKIAVPREVPVVAEQHARVCRTCGSHVSPRDLFRPLCTLHPVGHLVPNPHSGADTEFQASIPVNAGDTCCISKKPPGFTLSDQVAVPRCLAFGGPLGSELSRSGQSASSCYQQLDYQHDVPEARLKPPRSSRAPEKKHSVAKRDRALRKVRRYKHIPNRYTQSELIAEINTLGFGGTFDFFYLPIDHNTRANYGYCFINFTAPSVAALFSDAVSGKQLQQSSSRKVVQIVPAKLQGFDANLLHYSKKAVATDSEEEFRPIFLVEGYRLTFSRVPLRGSSEIKDPWGC</sequence>
<dbReference type="EMBL" id="JAAPAO010000108">
    <property type="protein sequence ID" value="KAF4672480.1"/>
    <property type="molecule type" value="Genomic_DNA"/>
</dbReference>
<reference evidence="3 4" key="1">
    <citation type="submission" date="2020-04" db="EMBL/GenBank/DDBJ databases">
        <title>Perkinsus chesapeaki whole genome sequence.</title>
        <authorList>
            <person name="Bogema D.R."/>
        </authorList>
    </citation>
    <scope>NUCLEOTIDE SEQUENCE [LARGE SCALE GENOMIC DNA]</scope>
    <source>
        <strain evidence="3">ATCC PRA-425</strain>
    </source>
</reference>
<feature type="domain" description="Mei2-like C-terminal RNA recognition motif" evidence="2">
    <location>
        <begin position="164"/>
        <end position="249"/>
    </location>
</feature>
<dbReference type="Proteomes" id="UP000591131">
    <property type="component" value="Unassembled WGS sequence"/>
</dbReference>
<dbReference type="AlphaFoldDB" id="A0A7J6MMM6"/>
<dbReference type="InterPro" id="IPR035979">
    <property type="entry name" value="RBD_domain_sf"/>
</dbReference>
<accession>A0A7J6MMM6</accession>
<evidence type="ECO:0000313" key="4">
    <source>
        <dbReference type="Proteomes" id="UP000591131"/>
    </source>
</evidence>
<dbReference type="SUPFAM" id="SSF54928">
    <property type="entry name" value="RNA-binding domain, RBD"/>
    <property type="match status" value="2"/>
</dbReference>
<dbReference type="OrthoDB" id="417481at2759"/>
<evidence type="ECO:0000256" key="1">
    <source>
        <dbReference type="SAM" id="MobiDB-lite"/>
    </source>
</evidence>
<keyword evidence="4" id="KW-1185">Reference proteome</keyword>
<evidence type="ECO:0000259" key="2">
    <source>
        <dbReference type="Pfam" id="PF04059"/>
    </source>
</evidence>
<feature type="domain" description="Mei2-like C-terminal RNA recognition motif" evidence="2">
    <location>
        <begin position="4"/>
        <end position="98"/>
    </location>
</feature>